<evidence type="ECO:0000259" key="1">
    <source>
        <dbReference type="Pfam" id="PF00561"/>
    </source>
</evidence>
<sequence>LHQVPALRAAGYRVVTFDNRGIPPTDVCADGFTVDDMVADTAGLIEHLGLGPCRVVGTSLGAHVAQELCLARPELVSQVVLLA</sequence>
<dbReference type="PANTHER" id="PTHR43329">
    <property type="entry name" value="EPOXIDE HYDROLASE"/>
    <property type="match status" value="1"/>
</dbReference>
<feature type="domain" description="AB hydrolase-1" evidence="1">
    <location>
        <begin position="4"/>
        <end position="82"/>
    </location>
</feature>
<dbReference type="PRINTS" id="PR00111">
    <property type="entry name" value="ABHYDROLASE"/>
</dbReference>
<dbReference type="InterPro" id="IPR029058">
    <property type="entry name" value="AB_hydrolase_fold"/>
</dbReference>
<dbReference type="InterPro" id="IPR000073">
    <property type="entry name" value="AB_hydrolase_1"/>
</dbReference>
<dbReference type="Gene3D" id="3.40.50.1820">
    <property type="entry name" value="alpha/beta hydrolase"/>
    <property type="match status" value="1"/>
</dbReference>
<dbReference type="EMBL" id="JAAGME010000309">
    <property type="protein sequence ID" value="NEB67029.1"/>
    <property type="molecule type" value="Genomic_DNA"/>
</dbReference>
<dbReference type="Proteomes" id="UP000471648">
    <property type="component" value="Unassembled WGS sequence"/>
</dbReference>
<dbReference type="AlphaFoldDB" id="A0A6N9V7I0"/>
<dbReference type="Pfam" id="PF00561">
    <property type="entry name" value="Abhydrolase_1"/>
    <property type="match status" value="1"/>
</dbReference>
<proteinExistence type="predicted"/>
<keyword evidence="2" id="KW-0378">Hydrolase</keyword>
<feature type="non-terminal residue" evidence="2">
    <location>
        <position position="1"/>
    </location>
</feature>
<protein>
    <submittedName>
        <fullName evidence="2">Alpha/beta hydrolase</fullName>
    </submittedName>
</protein>
<dbReference type="RefSeq" id="WP_164356843.1">
    <property type="nucleotide sequence ID" value="NZ_JAAGME010000309.1"/>
</dbReference>
<evidence type="ECO:0000313" key="2">
    <source>
        <dbReference type="EMBL" id="NEB67029.1"/>
    </source>
</evidence>
<comment type="caution">
    <text evidence="2">The sequence shown here is derived from an EMBL/GenBank/DDBJ whole genome shotgun (WGS) entry which is preliminary data.</text>
</comment>
<evidence type="ECO:0000313" key="3">
    <source>
        <dbReference type="Proteomes" id="UP000471648"/>
    </source>
</evidence>
<reference evidence="2 3" key="1">
    <citation type="submission" date="2020-01" db="EMBL/GenBank/DDBJ databases">
        <title>Insect and environment-associated Actinomycetes.</title>
        <authorList>
            <person name="Currrie C."/>
            <person name="Chevrette M."/>
            <person name="Carlson C."/>
            <person name="Stubbendieck R."/>
            <person name="Wendt-Pienkowski E."/>
        </authorList>
    </citation>
    <scope>NUCLEOTIDE SEQUENCE [LARGE SCALE GENOMIC DNA]</scope>
    <source>
        <strain evidence="2 3">SID14438</strain>
    </source>
</reference>
<gene>
    <name evidence="2" type="ORF">G3I39_08170</name>
</gene>
<name>A0A6N9V7I0_STRMI</name>
<organism evidence="2 3">
    <name type="scientific">Streptomyces microflavus</name>
    <name type="common">Streptomyces lipmanii</name>
    <dbReference type="NCBI Taxonomy" id="1919"/>
    <lineage>
        <taxon>Bacteria</taxon>
        <taxon>Bacillati</taxon>
        <taxon>Actinomycetota</taxon>
        <taxon>Actinomycetes</taxon>
        <taxon>Kitasatosporales</taxon>
        <taxon>Streptomycetaceae</taxon>
        <taxon>Streptomyces</taxon>
    </lineage>
</organism>
<dbReference type="SUPFAM" id="SSF53474">
    <property type="entry name" value="alpha/beta-Hydrolases"/>
    <property type="match status" value="1"/>
</dbReference>
<accession>A0A6N9V7I0</accession>
<feature type="non-terminal residue" evidence="2">
    <location>
        <position position="83"/>
    </location>
</feature>
<dbReference type="GO" id="GO:0016787">
    <property type="term" value="F:hydrolase activity"/>
    <property type="evidence" value="ECO:0007669"/>
    <property type="project" value="UniProtKB-KW"/>
</dbReference>